<feature type="region of interest" description="Disordered" evidence="1">
    <location>
        <begin position="135"/>
        <end position="265"/>
    </location>
</feature>
<keyword evidence="2" id="KW-1133">Transmembrane helix</keyword>
<proteinExistence type="predicted"/>
<name>A0AAD8UBI9_GLOAC</name>
<dbReference type="GeneID" id="85385852"/>
<dbReference type="RefSeq" id="XP_060360991.1">
    <property type="nucleotide sequence ID" value="XM_060501953.1"/>
</dbReference>
<keyword evidence="2" id="KW-0812">Transmembrane</keyword>
<keyword evidence="2" id="KW-0472">Membrane</keyword>
<gene>
    <name evidence="3" type="ORF">BDZ83DRAFT_25400</name>
</gene>
<evidence type="ECO:0000313" key="4">
    <source>
        <dbReference type="Proteomes" id="UP001244207"/>
    </source>
</evidence>
<accession>A0AAD8UBI9</accession>
<evidence type="ECO:0000313" key="3">
    <source>
        <dbReference type="EMBL" id="KAK1717504.1"/>
    </source>
</evidence>
<dbReference type="AlphaFoldDB" id="A0AAD8UBI9"/>
<evidence type="ECO:0000256" key="1">
    <source>
        <dbReference type="SAM" id="MobiDB-lite"/>
    </source>
</evidence>
<comment type="caution">
    <text evidence="3">The sequence shown here is derived from an EMBL/GenBank/DDBJ whole genome shotgun (WGS) entry which is preliminary data.</text>
</comment>
<protein>
    <submittedName>
        <fullName evidence="3">Uncharacterized protein</fullName>
    </submittedName>
</protein>
<keyword evidence="4" id="KW-1185">Reference proteome</keyword>
<reference evidence="3" key="1">
    <citation type="submission" date="2021-12" db="EMBL/GenBank/DDBJ databases">
        <title>Comparative genomics, transcriptomics and evolutionary studies reveal genomic signatures of adaptation to plant cell wall in hemibiotrophic fungi.</title>
        <authorList>
            <consortium name="DOE Joint Genome Institute"/>
            <person name="Baroncelli R."/>
            <person name="Diaz J.F."/>
            <person name="Benocci T."/>
            <person name="Peng M."/>
            <person name="Battaglia E."/>
            <person name="Haridas S."/>
            <person name="Andreopoulos W."/>
            <person name="Labutti K."/>
            <person name="Pangilinan J."/>
            <person name="Floch G.L."/>
            <person name="Makela M.R."/>
            <person name="Henrissat B."/>
            <person name="Grigoriev I.V."/>
            <person name="Crouch J.A."/>
            <person name="De Vries R.P."/>
            <person name="Sukno S.A."/>
            <person name="Thon M.R."/>
        </authorList>
    </citation>
    <scope>NUCLEOTIDE SEQUENCE</scope>
    <source>
        <strain evidence="3">CBS 112980</strain>
    </source>
</reference>
<dbReference type="Proteomes" id="UP001244207">
    <property type="component" value="Unassembled WGS sequence"/>
</dbReference>
<organism evidence="3 4">
    <name type="scientific">Glomerella acutata</name>
    <name type="common">Colletotrichum acutatum</name>
    <dbReference type="NCBI Taxonomy" id="27357"/>
    <lineage>
        <taxon>Eukaryota</taxon>
        <taxon>Fungi</taxon>
        <taxon>Dikarya</taxon>
        <taxon>Ascomycota</taxon>
        <taxon>Pezizomycotina</taxon>
        <taxon>Sordariomycetes</taxon>
        <taxon>Hypocreomycetidae</taxon>
        <taxon>Glomerellales</taxon>
        <taxon>Glomerellaceae</taxon>
        <taxon>Colletotrichum</taxon>
        <taxon>Colletotrichum acutatum species complex</taxon>
    </lineage>
</organism>
<sequence length="359" mass="37408">MTFDTKYDHHLEEGLLPVVNEKGTTTTSPSSRTPNKMTAARRLLLTVLVCGLMTLSLASAIGHQARPCTRDHQEQVLVAEGEVKDAAKVDLIHRLLHAYFPDRYQDGVYASDKEAIAAFQADDAELASALGQLEKRQDNGTSSAAPAATPTPSASEASTPSASSAPPASDTPTPTPTPTPSTPATTSAAPPASSSAEVQQSSSTPQQTSAAQTTPQQSSQQPAASSTPTTQQTSAAAPTSGTTRQGTTTTRSTPRTTSFSEVKSTFTSTASNGDVVLVTATSFVAVDPEPAATSAGSSGSGGSGGLQNVAVPIGSRVWLVGRHTHIHISITTYLRHFNGLFTPCIQNWWAQHNNRLNDT</sequence>
<dbReference type="EMBL" id="JAHMHS010000106">
    <property type="protein sequence ID" value="KAK1717504.1"/>
    <property type="molecule type" value="Genomic_DNA"/>
</dbReference>
<feature type="transmembrane region" description="Helical" evidence="2">
    <location>
        <begin position="43"/>
        <end position="62"/>
    </location>
</feature>
<feature type="compositionally biased region" description="Low complexity" evidence="1">
    <location>
        <begin position="141"/>
        <end position="172"/>
    </location>
</feature>
<feature type="compositionally biased region" description="Low complexity" evidence="1">
    <location>
        <begin position="182"/>
        <end position="258"/>
    </location>
</feature>
<evidence type="ECO:0000256" key="2">
    <source>
        <dbReference type="SAM" id="Phobius"/>
    </source>
</evidence>